<keyword evidence="5" id="KW-1185">Reference proteome</keyword>
<evidence type="ECO:0000256" key="2">
    <source>
        <dbReference type="ARBA" id="ARBA00022723"/>
    </source>
</evidence>
<evidence type="ECO:0000259" key="3">
    <source>
        <dbReference type="Pfam" id="PF13359"/>
    </source>
</evidence>
<evidence type="ECO:0000313" key="5">
    <source>
        <dbReference type="Proteomes" id="UP000516514"/>
    </source>
</evidence>
<organism evidence="4 5">
    <name type="scientific">Candidatus Wolbachia massiliensis</name>
    <dbReference type="NCBI Taxonomy" id="1845000"/>
    <lineage>
        <taxon>Bacteria</taxon>
        <taxon>Pseudomonadati</taxon>
        <taxon>Pseudomonadota</taxon>
        <taxon>Alphaproteobacteria</taxon>
        <taxon>Rickettsiales</taxon>
        <taxon>Anaplasmataceae</taxon>
        <taxon>Wolbachieae</taxon>
        <taxon>Wolbachia</taxon>
    </lineage>
</organism>
<name>A0A7L7YMF0_9RICK</name>
<keyword evidence="2" id="KW-0479">Metal-binding</keyword>
<dbReference type="GO" id="GO:0046872">
    <property type="term" value="F:metal ion binding"/>
    <property type="evidence" value="ECO:0007669"/>
    <property type="project" value="UniProtKB-KW"/>
</dbReference>
<feature type="domain" description="DDE Tnp4" evidence="3">
    <location>
        <begin position="1"/>
        <end position="54"/>
    </location>
</feature>
<dbReference type="RefSeq" id="WP_318010168.1">
    <property type="nucleotide sequence ID" value="NZ_CP061738.1"/>
</dbReference>
<accession>A0A7L7YMF0</accession>
<dbReference type="Pfam" id="PF13359">
    <property type="entry name" value="DDE_Tnp_4"/>
    <property type="match status" value="1"/>
</dbReference>
<protein>
    <submittedName>
        <fullName evidence="4">IS5/IS1182 family transposase</fullName>
    </submittedName>
</protein>
<dbReference type="EMBL" id="CP061738">
    <property type="protein sequence ID" value="QOD38393.1"/>
    <property type="molecule type" value="Genomic_DNA"/>
</dbReference>
<proteinExistence type="predicted"/>
<dbReference type="KEGG" id="wms:ID128_00515"/>
<evidence type="ECO:0000256" key="1">
    <source>
        <dbReference type="ARBA" id="ARBA00001968"/>
    </source>
</evidence>
<sequence>TEEQKEHNRELASFRMRVENKIRELKIFKILSYVYRNFQKKYNMRFNIIAGLVNLRHGF</sequence>
<feature type="non-terminal residue" evidence="4">
    <location>
        <position position="1"/>
    </location>
</feature>
<reference evidence="4 5" key="1">
    <citation type="submission" date="2020-09" db="EMBL/GenBank/DDBJ databases">
        <title>An Earliest Endosymbiont, Wolbachia massiliensis sp. nov., Strain PL13 From the Bed Bug (Cimex hemipterius), Type strain of a New supergroup T.</title>
        <authorList>
            <person name="Laidoudi Y."/>
            <person name="Levasseur A."/>
            <person name="Medkour H."/>
            <person name="Maaloum M."/>
            <person name="BenKhedher M."/>
            <person name="Sambou M."/>
            <person name="Bassene H."/>
            <person name="Davoust B."/>
            <person name="Fenollar F."/>
            <person name="Raoult D."/>
            <person name="Mediannikov O."/>
        </authorList>
    </citation>
    <scope>NUCLEOTIDE SEQUENCE [LARGE SCALE GENOMIC DNA]</scope>
    <source>
        <strain evidence="4 5">PL13</strain>
    </source>
</reference>
<dbReference type="AlphaFoldDB" id="A0A7L7YMF0"/>
<dbReference type="InterPro" id="IPR027806">
    <property type="entry name" value="HARBI1_dom"/>
</dbReference>
<gene>
    <name evidence="4" type="ORF">ID128_00515</name>
</gene>
<evidence type="ECO:0000313" key="4">
    <source>
        <dbReference type="EMBL" id="QOD38393.1"/>
    </source>
</evidence>
<comment type="cofactor">
    <cofactor evidence="1">
        <name>a divalent metal cation</name>
        <dbReference type="ChEBI" id="CHEBI:60240"/>
    </cofactor>
</comment>
<dbReference type="Proteomes" id="UP000516514">
    <property type="component" value="Chromosome"/>
</dbReference>